<dbReference type="OrthoDB" id="5290997at2"/>
<keyword evidence="3 6" id="KW-0012">Acyltransferase</keyword>
<keyword evidence="2 6" id="KW-0808">Transferase</keyword>
<dbReference type="GO" id="GO:0003841">
    <property type="term" value="F:1-acylglycerol-3-phosphate O-acyltransferase activity"/>
    <property type="evidence" value="ECO:0007669"/>
    <property type="project" value="TreeGrafter"/>
</dbReference>
<evidence type="ECO:0000256" key="1">
    <source>
        <dbReference type="ARBA" id="ARBA00005189"/>
    </source>
</evidence>
<feature type="domain" description="Phospholipid/glycerol acyltransferase" evidence="5">
    <location>
        <begin position="69"/>
        <end position="183"/>
    </location>
</feature>
<evidence type="ECO:0000256" key="3">
    <source>
        <dbReference type="ARBA" id="ARBA00023315"/>
    </source>
</evidence>
<accession>A0A0B2BTJ7</accession>
<name>A0A0B2BTJ7_9SPHN</name>
<dbReference type="RefSeq" id="WP_039097354.1">
    <property type="nucleotide sequence ID" value="NZ_JTDN01000002.1"/>
</dbReference>
<keyword evidence="4" id="KW-1133">Transmembrane helix</keyword>
<dbReference type="PANTHER" id="PTHR10434:SF11">
    <property type="entry name" value="1-ACYL-SN-GLYCEROL-3-PHOSPHATE ACYLTRANSFERASE"/>
    <property type="match status" value="1"/>
</dbReference>
<organism evidence="6 7">
    <name type="scientific">Croceibacterium mercuriale</name>
    <dbReference type="NCBI Taxonomy" id="1572751"/>
    <lineage>
        <taxon>Bacteria</taxon>
        <taxon>Pseudomonadati</taxon>
        <taxon>Pseudomonadota</taxon>
        <taxon>Alphaproteobacteria</taxon>
        <taxon>Sphingomonadales</taxon>
        <taxon>Erythrobacteraceae</taxon>
        <taxon>Croceibacterium</taxon>
    </lineage>
</organism>
<comment type="caution">
    <text evidence="6">The sequence shown here is derived from an EMBL/GenBank/DDBJ whole genome shotgun (WGS) entry which is preliminary data.</text>
</comment>
<dbReference type="InterPro" id="IPR002123">
    <property type="entry name" value="Plipid/glycerol_acylTrfase"/>
</dbReference>
<keyword evidence="4" id="KW-0812">Transmembrane</keyword>
<protein>
    <submittedName>
        <fullName evidence="6">Glycerol acyltransferase</fullName>
    </submittedName>
</protein>
<feature type="transmembrane region" description="Helical" evidence="4">
    <location>
        <begin position="7"/>
        <end position="31"/>
    </location>
</feature>
<evidence type="ECO:0000256" key="4">
    <source>
        <dbReference type="SAM" id="Phobius"/>
    </source>
</evidence>
<keyword evidence="7" id="KW-1185">Reference proteome</keyword>
<comment type="pathway">
    <text evidence="1">Lipid metabolism.</text>
</comment>
<gene>
    <name evidence="6" type="ORF">PK98_13530</name>
</gene>
<proteinExistence type="predicted"/>
<evidence type="ECO:0000256" key="2">
    <source>
        <dbReference type="ARBA" id="ARBA00022679"/>
    </source>
</evidence>
<dbReference type="AlphaFoldDB" id="A0A0B2BTJ7"/>
<dbReference type="Proteomes" id="UP000030988">
    <property type="component" value="Unassembled WGS sequence"/>
</dbReference>
<dbReference type="GO" id="GO:0006654">
    <property type="term" value="P:phosphatidic acid biosynthetic process"/>
    <property type="evidence" value="ECO:0007669"/>
    <property type="project" value="TreeGrafter"/>
</dbReference>
<dbReference type="CDD" id="cd07989">
    <property type="entry name" value="LPLAT_AGPAT-like"/>
    <property type="match status" value="1"/>
</dbReference>
<keyword evidence="4" id="KW-0472">Membrane</keyword>
<sequence length="230" mass="25620">MNLLRSLAFYIGFYSATVWLVSSALIAARWAPHRLDPVVRRWARAHRWCLRHLAGIRIQEEGPRPDHPVIYAMRHESFFEAIDLPGLLYRPAVFAKRELFDLPGWGRVAAAYGLVPVYREAGASSLRDMLKQAKSRVADGRPLAIFPEGTRTPHGVRAPLRPGFVGIYKATGLPIVPVAVNSGPLYHRWIKRPGIITIRFGEPIPPGRPREEVEARVLAAINVLNGTGSA</sequence>
<dbReference type="Pfam" id="PF01553">
    <property type="entry name" value="Acyltransferase"/>
    <property type="match status" value="1"/>
</dbReference>
<reference evidence="6 7" key="1">
    <citation type="submission" date="2014-11" db="EMBL/GenBank/DDBJ databases">
        <title>Draft genome sequence of Kirrobacter mercurialis.</title>
        <authorList>
            <person name="Coil D.A."/>
            <person name="Eisen J.A."/>
        </authorList>
    </citation>
    <scope>NUCLEOTIDE SEQUENCE [LARGE SCALE GENOMIC DNA]</scope>
    <source>
        <strain evidence="6 7">Coronado</strain>
    </source>
</reference>
<evidence type="ECO:0000259" key="5">
    <source>
        <dbReference type="SMART" id="SM00563"/>
    </source>
</evidence>
<dbReference type="EMBL" id="JTDN01000002">
    <property type="protein sequence ID" value="KHL24888.1"/>
    <property type="molecule type" value="Genomic_DNA"/>
</dbReference>
<dbReference type="SMART" id="SM00563">
    <property type="entry name" value="PlsC"/>
    <property type="match status" value="1"/>
</dbReference>
<evidence type="ECO:0000313" key="6">
    <source>
        <dbReference type="EMBL" id="KHL24888.1"/>
    </source>
</evidence>
<evidence type="ECO:0000313" key="7">
    <source>
        <dbReference type="Proteomes" id="UP000030988"/>
    </source>
</evidence>
<dbReference type="STRING" id="1572751.PK98_13530"/>
<dbReference type="PANTHER" id="PTHR10434">
    <property type="entry name" value="1-ACYL-SN-GLYCEROL-3-PHOSPHATE ACYLTRANSFERASE"/>
    <property type="match status" value="1"/>
</dbReference>
<dbReference type="SUPFAM" id="SSF69593">
    <property type="entry name" value="Glycerol-3-phosphate (1)-acyltransferase"/>
    <property type="match status" value="1"/>
</dbReference>